<sequence>MFALELSRLNKAGASGPVEVTPELFQKWPTAADMATAQVPDIEDIIRVLGLAPTKAKNLSAMSKVGSH</sequence>
<reference evidence="2" key="1">
    <citation type="submission" date="2017-08" db="EMBL/GenBank/DDBJ databases">
        <authorList>
            <person name="Polle J.E."/>
            <person name="Barry K."/>
            <person name="Cushman J."/>
            <person name="Schmutz J."/>
            <person name="Tran D."/>
            <person name="Hathwaick L.T."/>
            <person name="Yim W.C."/>
            <person name="Jenkins J."/>
            <person name="Mckie-Krisberg Z.M."/>
            <person name="Prochnik S."/>
            <person name="Lindquist E."/>
            <person name="Dockter R.B."/>
            <person name="Adam C."/>
            <person name="Molina H."/>
            <person name="Bunkerborg J."/>
            <person name="Jin E."/>
            <person name="Buchheim M."/>
            <person name="Magnuson J."/>
        </authorList>
    </citation>
    <scope>NUCLEOTIDE SEQUENCE</scope>
    <source>
        <strain evidence="2">CCAP 19/18</strain>
    </source>
</reference>
<evidence type="ECO:0000259" key="1">
    <source>
        <dbReference type="Pfam" id="PF00730"/>
    </source>
</evidence>
<dbReference type="InterPro" id="IPR011257">
    <property type="entry name" value="DNA_glycosylase"/>
</dbReference>
<evidence type="ECO:0000313" key="3">
    <source>
        <dbReference type="Proteomes" id="UP000815325"/>
    </source>
</evidence>
<accession>A0ABQ7GAR7</accession>
<dbReference type="InterPro" id="IPR003265">
    <property type="entry name" value="HhH-GPD_domain"/>
</dbReference>
<dbReference type="Proteomes" id="UP000815325">
    <property type="component" value="Unassembled WGS sequence"/>
</dbReference>
<gene>
    <name evidence="2" type="ORF">DUNSADRAFT_12723</name>
</gene>
<protein>
    <recommendedName>
        <fullName evidence="1">HhH-GPD domain-containing protein</fullName>
    </recommendedName>
</protein>
<keyword evidence="3" id="KW-1185">Reference proteome</keyword>
<feature type="domain" description="HhH-GPD" evidence="1">
    <location>
        <begin position="20"/>
        <end position="64"/>
    </location>
</feature>
<comment type="caution">
    <text evidence="2">The sequence shown here is derived from an EMBL/GenBank/DDBJ whole genome shotgun (WGS) entry which is preliminary data.</text>
</comment>
<dbReference type="SUPFAM" id="SSF48150">
    <property type="entry name" value="DNA-glycosylase"/>
    <property type="match status" value="1"/>
</dbReference>
<proteinExistence type="predicted"/>
<dbReference type="Pfam" id="PF00730">
    <property type="entry name" value="HhH-GPD"/>
    <property type="match status" value="1"/>
</dbReference>
<name>A0ABQ7GAR7_DUNSA</name>
<dbReference type="Gene3D" id="1.10.340.30">
    <property type="entry name" value="Hypothetical protein, domain 2"/>
    <property type="match status" value="1"/>
</dbReference>
<evidence type="ECO:0000313" key="2">
    <source>
        <dbReference type="EMBL" id="KAF5831701.1"/>
    </source>
</evidence>
<dbReference type="EMBL" id="MU069928">
    <property type="protein sequence ID" value="KAF5831701.1"/>
    <property type="molecule type" value="Genomic_DNA"/>
</dbReference>
<organism evidence="2 3">
    <name type="scientific">Dunaliella salina</name>
    <name type="common">Green alga</name>
    <name type="synonym">Protococcus salinus</name>
    <dbReference type="NCBI Taxonomy" id="3046"/>
    <lineage>
        <taxon>Eukaryota</taxon>
        <taxon>Viridiplantae</taxon>
        <taxon>Chlorophyta</taxon>
        <taxon>core chlorophytes</taxon>
        <taxon>Chlorophyceae</taxon>
        <taxon>CS clade</taxon>
        <taxon>Chlamydomonadales</taxon>
        <taxon>Dunaliellaceae</taxon>
        <taxon>Dunaliella</taxon>
    </lineage>
</organism>